<dbReference type="EMBL" id="GEBQ01027050">
    <property type="protein sequence ID" value="JAT12927.1"/>
    <property type="molecule type" value="Transcribed_RNA"/>
</dbReference>
<accession>A0A1B6KNC3</accession>
<protein>
    <submittedName>
        <fullName evidence="1">Uncharacterized protein</fullName>
    </submittedName>
</protein>
<dbReference type="InterPro" id="IPR011044">
    <property type="entry name" value="Quino_amine_DH_bsu"/>
</dbReference>
<dbReference type="SUPFAM" id="SSF50969">
    <property type="entry name" value="YVTN repeat-like/Quinoprotein amine dehydrogenase"/>
    <property type="match status" value="1"/>
</dbReference>
<sequence>VTTLWDIRKTPVCLGNPFSSLLNTGGYTCCVIGENTFVVVQRYSVEVYSFDSIHEEIWPLKYFFLVDDVECHFPNEAETVLAIDNGNRFEINAFFIVGSFFGYFSSKKRNVFYVWDVKNGKLLRTVKCPETSEHLEFNEIHYRIFQSEKYLTDIVVAVTYDMTKEHAHVFYIYSLKKLDFLPFQTRHVFPFSRFNCAILDKFLAITNYGSVFIYNYVTSQLIVRVPTTQCDILAVENHFLITERENIYAMFNISTLKVDPLTVNNTEELPLVVLCGGNLFSRFFFTVNQRMDPEFWEAGRYTNSNTVRWIAGFSGVETCDINKSHTKLVFKSSTFGNKDFKVLSFW</sequence>
<name>A0A1B6KNC3_9HEMI</name>
<dbReference type="AlphaFoldDB" id="A0A1B6KNC3"/>
<organism evidence="1">
    <name type="scientific">Graphocephala atropunctata</name>
    <dbReference type="NCBI Taxonomy" id="36148"/>
    <lineage>
        <taxon>Eukaryota</taxon>
        <taxon>Metazoa</taxon>
        <taxon>Ecdysozoa</taxon>
        <taxon>Arthropoda</taxon>
        <taxon>Hexapoda</taxon>
        <taxon>Insecta</taxon>
        <taxon>Pterygota</taxon>
        <taxon>Neoptera</taxon>
        <taxon>Paraneoptera</taxon>
        <taxon>Hemiptera</taxon>
        <taxon>Auchenorrhyncha</taxon>
        <taxon>Membracoidea</taxon>
        <taxon>Cicadellidae</taxon>
        <taxon>Cicadellinae</taxon>
        <taxon>Cicadellini</taxon>
        <taxon>Graphocephala</taxon>
    </lineage>
</organism>
<evidence type="ECO:0000313" key="1">
    <source>
        <dbReference type="EMBL" id="JAT12927.1"/>
    </source>
</evidence>
<gene>
    <name evidence="1" type="ORF">g.10963</name>
</gene>
<reference evidence="1" key="1">
    <citation type="submission" date="2015-11" db="EMBL/GenBank/DDBJ databases">
        <title>De novo transcriptome assembly of four potential Pierce s Disease insect vectors from Arizona vineyards.</title>
        <authorList>
            <person name="Tassone E.E."/>
        </authorList>
    </citation>
    <scope>NUCLEOTIDE SEQUENCE</scope>
</reference>
<proteinExistence type="predicted"/>
<feature type="non-terminal residue" evidence="1">
    <location>
        <position position="1"/>
    </location>
</feature>